<dbReference type="PROSITE" id="PS00941">
    <property type="entry name" value="CARBOXYLESTERASE_B_2"/>
    <property type="match status" value="1"/>
</dbReference>
<feature type="signal peptide" evidence="6">
    <location>
        <begin position="1"/>
        <end position="32"/>
    </location>
</feature>
<name>A0A6P4XWP9_BRABE</name>
<dbReference type="SUPFAM" id="SSF53474">
    <property type="entry name" value="alpha/beta-Hydrolases"/>
    <property type="match status" value="1"/>
</dbReference>
<sequence>MVRTIPSPGMALQILAVICIVPALFNVQAVTAAPNVTAPTGRVAGLELDVLGTAVNAFLGIPFAKPPTGEQRFKRAEPKEPWDGTYQATSNPNACSQEVYEEEYFLWAMNTPVSEDCLYLNIWQPNPVPTAAAVMVWIYGGGFYAGSASLVSYDGRYLAATEGVIVMGINYRLSALGFLYDGTDQAPGNVGLTDQVLALQWIQDNIASFGGDPSKVTLFGESAGGISIGYHLIYPGSWNLFSRAILQSGTALMEWGLDTKADAYDKAVSLAKGLGCPTEQGEMLACLRNKDAQLLVNSSVSQLGYTAPILDGSFIPESPPSALETGTFKKADILLGSNEDEGTYGFVYGQSPGFSEDTESLITKEQFREGIVYNVPVLNDFAADAAAFQYTDWEQLGKETMYRDALNSLYSDFYFICPDVNIARAHVRNGASAYMYRFAHRASISPFAPWMGAIHGEEIPFVFGLPLDPTFGFNEEEKALTRRMMRHWANFAKTGTPNNNTGGVWSAFNESAGGYMVLDTLDARMLTGPSTVNCAFWDNYVKPLRNKTEALMNNAGMSSPCEVTSGAPGNHHTGILATILAPCALVILQLTTMNHL</sequence>
<dbReference type="InterPro" id="IPR029058">
    <property type="entry name" value="AB_hydrolase_fold"/>
</dbReference>
<dbReference type="PANTHER" id="PTHR43918:SF12">
    <property type="entry name" value="ACETYLCHOLINESTERASE 1"/>
    <property type="match status" value="1"/>
</dbReference>
<feature type="active site" description="Acyl-ester intermediate" evidence="5">
    <location>
        <position position="222"/>
    </location>
</feature>
<evidence type="ECO:0000313" key="9">
    <source>
        <dbReference type="RefSeq" id="XP_019614964.1"/>
    </source>
</evidence>
<dbReference type="Gene3D" id="3.40.50.1820">
    <property type="entry name" value="alpha/beta hydrolase"/>
    <property type="match status" value="1"/>
</dbReference>
<dbReference type="KEGG" id="bbel:109462794"/>
<keyword evidence="8" id="KW-1185">Reference proteome</keyword>
<dbReference type="EC" id="3.1.1.-" evidence="6"/>
<dbReference type="Pfam" id="PF00135">
    <property type="entry name" value="COesterase"/>
    <property type="match status" value="1"/>
</dbReference>
<dbReference type="PRINTS" id="PR00878">
    <property type="entry name" value="CHOLNESTRASE"/>
</dbReference>
<dbReference type="AlphaFoldDB" id="A0A6P4XWP9"/>
<proteinExistence type="inferred from homology"/>
<dbReference type="InterPro" id="IPR002018">
    <property type="entry name" value="CarbesteraseB"/>
</dbReference>
<dbReference type="GO" id="GO:0005886">
    <property type="term" value="C:plasma membrane"/>
    <property type="evidence" value="ECO:0007669"/>
    <property type="project" value="TreeGrafter"/>
</dbReference>
<dbReference type="GO" id="GO:0003990">
    <property type="term" value="F:acetylcholinesterase activity"/>
    <property type="evidence" value="ECO:0007669"/>
    <property type="project" value="TreeGrafter"/>
</dbReference>
<accession>A0A6P4XWP9</accession>
<feature type="active site" description="Charge relay system" evidence="5">
    <location>
        <position position="341"/>
    </location>
</feature>
<dbReference type="Proteomes" id="UP000515135">
    <property type="component" value="Unplaced"/>
</dbReference>
<dbReference type="GO" id="GO:0006581">
    <property type="term" value="P:acetylcholine catabolic process"/>
    <property type="evidence" value="ECO:0007669"/>
    <property type="project" value="TreeGrafter"/>
</dbReference>
<evidence type="ECO:0000256" key="4">
    <source>
        <dbReference type="ARBA" id="ARBA00023157"/>
    </source>
</evidence>
<dbReference type="GO" id="GO:0005615">
    <property type="term" value="C:extracellular space"/>
    <property type="evidence" value="ECO:0007669"/>
    <property type="project" value="TreeGrafter"/>
</dbReference>
<dbReference type="InterPro" id="IPR000997">
    <property type="entry name" value="Cholinesterase"/>
</dbReference>
<dbReference type="FunFam" id="3.40.50.1820:FF:000029">
    <property type="entry name" value="Acetylcholinesterase"/>
    <property type="match status" value="1"/>
</dbReference>
<evidence type="ECO:0000313" key="8">
    <source>
        <dbReference type="Proteomes" id="UP000515135"/>
    </source>
</evidence>
<evidence type="ECO:0000256" key="3">
    <source>
        <dbReference type="ARBA" id="ARBA00022801"/>
    </source>
</evidence>
<dbReference type="CDD" id="cd00312">
    <property type="entry name" value="Esterase_lipase"/>
    <property type="match status" value="1"/>
</dbReference>
<evidence type="ECO:0000256" key="5">
    <source>
        <dbReference type="PIRSR" id="PIRSR600997-1"/>
    </source>
</evidence>
<dbReference type="OrthoDB" id="9000293at2759"/>
<protein>
    <recommendedName>
        <fullName evidence="6">Carboxylic ester hydrolase</fullName>
        <ecNumber evidence="6">3.1.1.-</ecNumber>
    </recommendedName>
</protein>
<dbReference type="RefSeq" id="XP_019614964.1">
    <property type="nucleotide sequence ID" value="XM_019759405.1"/>
</dbReference>
<keyword evidence="2" id="KW-0719">Serine esterase</keyword>
<dbReference type="InterPro" id="IPR019819">
    <property type="entry name" value="Carboxylesterase_B_CS"/>
</dbReference>
<dbReference type="InterPro" id="IPR019826">
    <property type="entry name" value="Carboxylesterase_B_AS"/>
</dbReference>
<evidence type="ECO:0000256" key="2">
    <source>
        <dbReference type="ARBA" id="ARBA00022487"/>
    </source>
</evidence>
<gene>
    <name evidence="9" type="primary">LOC109462794</name>
</gene>
<evidence type="ECO:0000256" key="6">
    <source>
        <dbReference type="RuleBase" id="RU361235"/>
    </source>
</evidence>
<feature type="chain" id="PRO_5028522247" description="Carboxylic ester hydrolase" evidence="6">
    <location>
        <begin position="33"/>
        <end position="596"/>
    </location>
</feature>
<keyword evidence="6" id="KW-0732">Signal</keyword>
<evidence type="ECO:0000256" key="1">
    <source>
        <dbReference type="ARBA" id="ARBA00005964"/>
    </source>
</evidence>
<dbReference type="GO" id="GO:0019695">
    <property type="term" value="P:choline metabolic process"/>
    <property type="evidence" value="ECO:0007669"/>
    <property type="project" value="TreeGrafter"/>
</dbReference>
<feature type="domain" description="Carboxylesterase type B" evidence="7">
    <location>
        <begin position="33"/>
        <end position="537"/>
    </location>
</feature>
<evidence type="ECO:0000259" key="7">
    <source>
        <dbReference type="Pfam" id="PF00135"/>
    </source>
</evidence>
<dbReference type="GeneID" id="109462794"/>
<keyword evidence="4" id="KW-1015">Disulfide bond</keyword>
<reference evidence="9" key="1">
    <citation type="submission" date="2025-08" db="UniProtKB">
        <authorList>
            <consortium name="RefSeq"/>
        </authorList>
    </citation>
    <scope>IDENTIFICATION</scope>
    <source>
        <tissue evidence="9">Gonad</tissue>
    </source>
</reference>
<dbReference type="PANTHER" id="PTHR43918">
    <property type="entry name" value="ACETYLCHOLINESTERASE"/>
    <property type="match status" value="1"/>
</dbReference>
<keyword evidence="3 6" id="KW-0378">Hydrolase</keyword>
<dbReference type="PROSITE" id="PS00122">
    <property type="entry name" value="CARBOXYLESTERASE_B_1"/>
    <property type="match status" value="1"/>
</dbReference>
<organism evidence="8 9">
    <name type="scientific">Branchiostoma belcheri</name>
    <name type="common">Amphioxus</name>
    <dbReference type="NCBI Taxonomy" id="7741"/>
    <lineage>
        <taxon>Eukaryota</taxon>
        <taxon>Metazoa</taxon>
        <taxon>Chordata</taxon>
        <taxon>Cephalochordata</taxon>
        <taxon>Leptocardii</taxon>
        <taxon>Amphioxiformes</taxon>
        <taxon>Branchiostomatidae</taxon>
        <taxon>Branchiostoma</taxon>
    </lineage>
</organism>
<comment type="similarity">
    <text evidence="1 6">Belongs to the type-B carboxylesterase/lipase family.</text>
</comment>
<dbReference type="InterPro" id="IPR050654">
    <property type="entry name" value="AChE-related_enzymes"/>
</dbReference>
<feature type="active site" description="Charge relay system" evidence="5">
    <location>
        <position position="455"/>
    </location>
</feature>